<comment type="caution">
    <text evidence="1">The sequence shown here is derived from an EMBL/GenBank/DDBJ whole genome shotgun (WGS) entry which is preliminary data.</text>
</comment>
<dbReference type="Proteomes" id="UP001339883">
    <property type="component" value="Unassembled WGS sequence"/>
</dbReference>
<organism evidence="1 2">
    <name type="scientific">Acinetobacter pollinis</name>
    <dbReference type="NCBI Taxonomy" id="2605270"/>
    <lineage>
        <taxon>Bacteria</taxon>
        <taxon>Pseudomonadati</taxon>
        <taxon>Pseudomonadota</taxon>
        <taxon>Gammaproteobacteria</taxon>
        <taxon>Moraxellales</taxon>
        <taxon>Moraxellaceae</taxon>
        <taxon>Acinetobacter</taxon>
    </lineage>
</organism>
<sequence>MNWVSIISDLQKSGMTQREIANHLSCSQSYISELKAGKKGKFISHHLGEQIANLWKEKLPPSA</sequence>
<reference evidence="1 2" key="1">
    <citation type="submission" date="2019-08" db="EMBL/GenBank/DDBJ databases">
        <title>Five species of Acinetobacter isolated from floral nectar and animal pollinators.</title>
        <authorList>
            <person name="Hendry T.A."/>
        </authorList>
    </citation>
    <scope>NUCLEOTIDE SEQUENCE [LARGE SCALE GENOMIC DNA]</scope>
    <source>
        <strain evidence="1 2">MD18.27</strain>
    </source>
</reference>
<evidence type="ECO:0000313" key="1">
    <source>
        <dbReference type="EMBL" id="MEB5475511.1"/>
    </source>
</evidence>
<dbReference type="InterPro" id="IPR010982">
    <property type="entry name" value="Lambda_DNA-bd_dom_sf"/>
</dbReference>
<dbReference type="CDD" id="cd00093">
    <property type="entry name" value="HTH_XRE"/>
    <property type="match status" value="1"/>
</dbReference>
<keyword evidence="2" id="KW-1185">Reference proteome</keyword>
<protein>
    <submittedName>
        <fullName evidence="1">XRE family transcriptional regulator</fullName>
    </submittedName>
</protein>
<dbReference type="EMBL" id="VTDN01000001">
    <property type="protein sequence ID" value="MEB5475511.1"/>
    <property type="molecule type" value="Genomic_DNA"/>
</dbReference>
<dbReference type="RefSeq" id="WP_325774163.1">
    <property type="nucleotide sequence ID" value="NZ_VTDN01000001.1"/>
</dbReference>
<accession>A0ABU6DNS2</accession>
<dbReference type="SUPFAM" id="SSF47413">
    <property type="entry name" value="lambda repressor-like DNA-binding domains"/>
    <property type="match status" value="1"/>
</dbReference>
<name>A0ABU6DNS2_9GAMM</name>
<proteinExistence type="predicted"/>
<dbReference type="Gene3D" id="1.10.260.40">
    <property type="entry name" value="lambda repressor-like DNA-binding domains"/>
    <property type="match status" value="1"/>
</dbReference>
<evidence type="ECO:0000313" key="2">
    <source>
        <dbReference type="Proteomes" id="UP001339883"/>
    </source>
</evidence>
<gene>
    <name evidence="1" type="ORF">I2F25_00340</name>
</gene>
<dbReference type="InterPro" id="IPR001387">
    <property type="entry name" value="Cro/C1-type_HTH"/>
</dbReference>